<evidence type="ECO:0000313" key="2">
    <source>
        <dbReference type="EnsemblPlants" id="OB11G18720.1"/>
    </source>
</evidence>
<keyword evidence="1" id="KW-0472">Membrane</keyword>
<dbReference type="HOGENOM" id="CLU_2797996_0_0_1"/>
<protein>
    <submittedName>
        <fullName evidence="2">Uncharacterized protein</fullName>
    </submittedName>
</protein>
<evidence type="ECO:0000313" key="3">
    <source>
        <dbReference type="Proteomes" id="UP000006038"/>
    </source>
</evidence>
<reference evidence="2" key="2">
    <citation type="submission" date="2013-04" db="UniProtKB">
        <authorList>
            <consortium name="EnsemblPlants"/>
        </authorList>
    </citation>
    <scope>IDENTIFICATION</scope>
</reference>
<name>J3N7T6_ORYBR</name>
<reference evidence="2" key="1">
    <citation type="journal article" date="2013" name="Nat. Commun.">
        <title>Whole-genome sequencing of Oryza brachyantha reveals mechanisms underlying Oryza genome evolution.</title>
        <authorList>
            <person name="Chen J."/>
            <person name="Huang Q."/>
            <person name="Gao D."/>
            <person name="Wang J."/>
            <person name="Lang Y."/>
            <person name="Liu T."/>
            <person name="Li B."/>
            <person name="Bai Z."/>
            <person name="Luis Goicoechea J."/>
            <person name="Liang C."/>
            <person name="Chen C."/>
            <person name="Zhang W."/>
            <person name="Sun S."/>
            <person name="Liao Y."/>
            <person name="Zhang X."/>
            <person name="Yang L."/>
            <person name="Song C."/>
            <person name="Wang M."/>
            <person name="Shi J."/>
            <person name="Liu G."/>
            <person name="Liu J."/>
            <person name="Zhou H."/>
            <person name="Zhou W."/>
            <person name="Yu Q."/>
            <person name="An N."/>
            <person name="Chen Y."/>
            <person name="Cai Q."/>
            <person name="Wang B."/>
            <person name="Liu B."/>
            <person name="Min J."/>
            <person name="Huang Y."/>
            <person name="Wu H."/>
            <person name="Li Z."/>
            <person name="Zhang Y."/>
            <person name="Yin Y."/>
            <person name="Song W."/>
            <person name="Jiang J."/>
            <person name="Jackson S.A."/>
            <person name="Wing R.A."/>
            <person name="Wang J."/>
            <person name="Chen M."/>
        </authorList>
    </citation>
    <scope>NUCLEOTIDE SEQUENCE [LARGE SCALE GENOMIC DNA]</scope>
    <source>
        <strain evidence="2">cv. IRGC 101232</strain>
    </source>
</reference>
<feature type="transmembrane region" description="Helical" evidence="1">
    <location>
        <begin position="21"/>
        <end position="42"/>
    </location>
</feature>
<dbReference type="EnsemblPlants" id="OB11G18720.1">
    <property type="protein sequence ID" value="OB11G18720.1"/>
    <property type="gene ID" value="OB11G18720"/>
</dbReference>
<evidence type="ECO:0000256" key="1">
    <source>
        <dbReference type="SAM" id="Phobius"/>
    </source>
</evidence>
<keyword evidence="1" id="KW-1133">Transmembrane helix</keyword>
<sequence>MLKFSPQTYPLLISACNRQRLPKVWVGFTYTFVLTHLLLLFLDINAGNEMPSDEYFAPGTTGFEDGSF</sequence>
<keyword evidence="1" id="KW-0812">Transmembrane</keyword>
<accession>J3N7T6</accession>
<proteinExistence type="predicted"/>
<dbReference type="Gramene" id="OB11G18720.1">
    <property type="protein sequence ID" value="OB11G18720.1"/>
    <property type="gene ID" value="OB11G18720"/>
</dbReference>
<keyword evidence="3" id="KW-1185">Reference proteome</keyword>
<dbReference type="PROSITE" id="PS51257">
    <property type="entry name" value="PROKAR_LIPOPROTEIN"/>
    <property type="match status" value="1"/>
</dbReference>
<dbReference type="AlphaFoldDB" id="J3N7T6"/>
<dbReference type="Proteomes" id="UP000006038">
    <property type="component" value="Chromosome 11"/>
</dbReference>
<organism evidence="2">
    <name type="scientific">Oryza brachyantha</name>
    <name type="common">malo sina</name>
    <dbReference type="NCBI Taxonomy" id="4533"/>
    <lineage>
        <taxon>Eukaryota</taxon>
        <taxon>Viridiplantae</taxon>
        <taxon>Streptophyta</taxon>
        <taxon>Embryophyta</taxon>
        <taxon>Tracheophyta</taxon>
        <taxon>Spermatophyta</taxon>
        <taxon>Magnoliopsida</taxon>
        <taxon>Liliopsida</taxon>
        <taxon>Poales</taxon>
        <taxon>Poaceae</taxon>
        <taxon>BOP clade</taxon>
        <taxon>Oryzoideae</taxon>
        <taxon>Oryzeae</taxon>
        <taxon>Oryzinae</taxon>
        <taxon>Oryza</taxon>
    </lineage>
</organism>